<sequence>MIDFESIPDKTGIYIFRDKDNKIIYIGKANSIKQRVKQYFIGNQDTRPQIEFIRRETETIDFSITDSESQALLLEYNLIKKHKPKYNVKLKDSSKYPYIMISNEDYPYLSTAYDIDGKGIFFGPFTSGLYVKTLVESLNRIYRLRSCKKILPKKTCIEYQMLKCAGVCAVEEEQRVYKEKIQKIKNILNGGTRGILAAMSDEMNTSAKNEDFERAVVIRDTISFVRKEMRKGKKTGIKDKNKDVFSFVREKNSGAFSILKLRNGTIHEIFTKRFSANVIIDDQTVIGEILSEYYVTTTDFDFDVLVINTSDEDFIKKEIFQNKKITVKRVQEKTSDYQLYETAYENACTALYFSLNRKFIAKSVLQLQKDLLLEKIPENILGLDISHVNGEWTSGAVVSFKNGKPMKSMYRYYNLEKIGNNDYLALSTILKRYLEKYQADMIIIDGGLGQLSSCMKIVKELNKEIAVFALAKRFDILYDSRGNEIMLNGRTSGAALIKAVRDESHRFANKLRKIKMEKIKTNGRKSKNIAED</sequence>
<dbReference type="InterPro" id="IPR001162">
    <property type="entry name" value="UvrC_RNase_H_dom"/>
</dbReference>
<evidence type="ECO:0000313" key="9">
    <source>
        <dbReference type="EMBL" id="HAV92502.1"/>
    </source>
</evidence>
<dbReference type="PROSITE" id="PS50165">
    <property type="entry name" value="UVRC"/>
    <property type="match status" value="1"/>
</dbReference>
<organism evidence="9 10">
    <name type="scientific">candidate division WOR-3 bacterium</name>
    <dbReference type="NCBI Taxonomy" id="2052148"/>
    <lineage>
        <taxon>Bacteria</taxon>
        <taxon>Bacteria division WOR-3</taxon>
    </lineage>
</organism>
<dbReference type="Proteomes" id="UP000264062">
    <property type="component" value="Unassembled WGS sequence"/>
</dbReference>
<dbReference type="Pfam" id="PF01541">
    <property type="entry name" value="GIY-YIG"/>
    <property type="match status" value="1"/>
</dbReference>
<dbReference type="EMBL" id="DMZY01000143">
    <property type="protein sequence ID" value="HAV92502.1"/>
    <property type="molecule type" value="Genomic_DNA"/>
</dbReference>
<keyword evidence="4" id="KW-0267">Excision nuclease</keyword>
<name>A0A350HAD6_UNCW3</name>
<keyword evidence="5" id="KW-0234">DNA repair</keyword>
<dbReference type="GO" id="GO:0009381">
    <property type="term" value="F:excinuclease ABC activity"/>
    <property type="evidence" value="ECO:0007669"/>
    <property type="project" value="InterPro"/>
</dbReference>
<dbReference type="InterPro" id="IPR036876">
    <property type="entry name" value="UVR_dom_sf"/>
</dbReference>
<dbReference type="InterPro" id="IPR000305">
    <property type="entry name" value="GIY-YIG_endonuc"/>
</dbReference>
<dbReference type="FunFam" id="3.40.1440.10:FF:000001">
    <property type="entry name" value="UvrABC system protein C"/>
    <property type="match status" value="1"/>
</dbReference>
<dbReference type="InterPro" id="IPR004791">
    <property type="entry name" value="UvrC"/>
</dbReference>
<evidence type="ECO:0000259" key="6">
    <source>
        <dbReference type="PROSITE" id="PS50151"/>
    </source>
</evidence>
<evidence type="ECO:0000256" key="3">
    <source>
        <dbReference type="ARBA" id="ARBA00022769"/>
    </source>
</evidence>
<proteinExistence type="predicted"/>
<dbReference type="GO" id="GO:0009380">
    <property type="term" value="C:excinuclease repair complex"/>
    <property type="evidence" value="ECO:0007669"/>
    <property type="project" value="InterPro"/>
</dbReference>
<dbReference type="PROSITE" id="PS50164">
    <property type="entry name" value="GIY_YIG"/>
    <property type="match status" value="1"/>
</dbReference>
<dbReference type="InterPro" id="IPR050066">
    <property type="entry name" value="UvrABC_protein_C"/>
</dbReference>
<reference evidence="9 10" key="1">
    <citation type="journal article" date="2018" name="Nat. Biotechnol.">
        <title>A standardized bacterial taxonomy based on genome phylogeny substantially revises the tree of life.</title>
        <authorList>
            <person name="Parks D.H."/>
            <person name="Chuvochina M."/>
            <person name="Waite D.W."/>
            <person name="Rinke C."/>
            <person name="Skarshewski A."/>
            <person name="Chaumeil P.A."/>
            <person name="Hugenholtz P."/>
        </authorList>
    </citation>
    <scope>NUCLEOTIDE SEQUENCE [LARGE SCALE GENOMIC DNA]</scope>
    <source>
        <strain evidence="9">UBA9956</strain>
    </source>
</reference>
<dbReference type="InterPro" id="IPR047296">
    <property type="entry name" value="GIY-YIG_UvrC_Cho"/>
</dbReference>
<keyword evidence="2" id="KW-0227">DNA damage</keyword>
<dbReference type="Gene3D" id="3.40.1440.10">
    <property type="entry name" value="GIY-YIG endonuclease"/>
    <property type="match status" value="1"/>
</dbReference>
<keyword evidence="3" id="KW-0228">DNA excision</keyword>
<protein>
    <submittedName>
        <fullName evidence="9">Excinuclease ABC subunit C</fullName>
    </submittedName>
</protein>
<feature type="domain" description="GIY-YIG" evidence="7">
    <location>
        <begin position="9"/>
        <end position="88"/>
    </location>
</feature>
<evidence type="ECO:0000259" key="8">
    <source>
        <dbReference type="PROSITE" id="PS50165"/>
    </source>
</evidence>
<dbReference type="InterPro" id="IPR035901">
    <property type="entry name" value="GIY-YIG_endonuc_sf"/>
</dbReference>
<evidence type="ECO:0000313" key="10">
    <source>
        <dbReference type="Proteomes" id="UP000264062"/>
    </source>
</evidence>
<dbReference type="NCBIfam" id="TIGR00194">
    <property type="entry name" value="uvrC"/>
    <property type="match status" value="1"/>
</dbReference>
<dbReference type="InterPro" id="IPR038476">
    <property type="entry name" value="UvrC_RNase_H_dom_sf"/>
</dbReference>
<dbReference type="PANTHER" id="PTHR30562:SF1">
    <property type="entry name" value="UVRABC SYSTEM PROTEIN C"/>
    <property type="match status" value="1"/>
</dbReference>
<evidence type="ECO:0000256" key="2">
    <source>
        <dbReference type="ARBA" id="ARBA00022763"/>
    </source>
</evidence>
<feature type="domain" description="UVR" evidence="6">
    <location>
        <begin position="193"/>
        <end position="228"/>
    </location>
</feature>
<dbReference type="PANTHER" id="PTHR30562">
    <property type="entry name" value="UVRC/OXIDOREDUCTASE"/>
    <property type="match status" value="1"/>
</dbReference>
<dbReference type="Gene3D" id="3.30.420.340">
    <property type="entry name" value="UvrC, RNAse H endonuclease domain"/>
    <property type="match status" value="1"/>
</dbReference>
<dbReference type="PROSITE" id="PS50151">
    <property type="entry name" value="UVR"/>
    <property type="match status" value="1"/>
</dbReference>
<dbReference type="InterPro" id="IPR001943">
    <property type="entry name" value="UVR_dom"/>
</dbReference>
<dbReference type="SUPFAM" id="SSF82771">
    <property type="entry name" value="GIY-YIG endonuclease"/>
    <property type="match status" value="1"/>
</dbReference>
<dbReference type="SUPFAM" id="SSF46600">
    <property type="entry name" value="C-terminal UvrC-binding domain of UvrB"/>
    <property type="match status" value="1"/>
</dbReference>
<dbReference type="Pfam" id="PF08459">
    <property type="entry name" value="UvrC_RNaseH_dom"/>
    <property type="match status" value="1"/>
</dbReference>
<evidence type="ECO:0000259" key="7">
    <source>
        <dbReference type="PROSITE" id="PS50164"/>
    </source>
</evidence>
<dbReference type="GO" id="GO:0006289">
    <property type="term" value="P:nucleotide-excision repair"/>
    <property type="evidence" value="ECO:0007669"/>
    <property type="project" value="InterPro"/>
</dbReference>
<dbReference type="Pfam" id="PF02151">
    <property type="entry name" value="UVR"/>
    <property type="match status" value="1"/>
</dbReference>
<dbReference type="AlphaFoldDB" id="A0A350HAD6"/>
<evidence type="ECO:0000256" key="4">
    <source>
        <dbReference type="ARBA" id="ARBA00022881"/>
    </source>
</evidence>
<dbReference type="SMART" id="SM00465">
    <property type="entry name" value="GIYc"/>
    <property type="match status" value="1"/>
</dbReference>
<comment type="caution">
    <text evidence="9">The sequence shown here is derived from an EMBL/GenBank/DDBJ whole genome shotgun (WGS) entry which is preliminary data.</text>
</comment>
<gene>
    <name evidence="9" type="primary">uvrC</name>
    <name evidence="9" type="ORF">DCW38_04900</name>
</gene>
<dbReference type="CDD" id="cd10434">
    <property type="entry name" value="GIY-YIG_UvrC_Cho"/>
    <property type="match status" value="1"/>
</dbReference>
<keyword evidence="1" id="KW-0963">Cytoplasm</keyword>
<feature type="domain" description="UvrC family homology region profile" evidence="8">
    <location>
        <begin position="338"/>
        <end position="458"/>
    </location>
</feature>
<evidence type="ECO:0000256" key="1">
    <source>
        <dbReference type="ARBA" id="ARBA00022490"/>
    </source>
</evidence>
<accession>A0A350HAD6</accession>
<evidence type="ECO:0000256" key="5">
    <source>
        <dbReference type="ARBA" id="ARBA00023204"/>
    </source>
</evidence>